<accession>A0ACC5YEF4</accession>
<name>A0ACC5YEF4_9TELE</name>
<reference evidence="1" key="1">
    <citation type="submission" date="2020-02" db="EMBL/GenBank/DDBJ databases">
        <title>Genome sequencing of the panga catfish, Pangasius djambal.</title>
        <authorList>
            <person name="Wen M."/>
            <person name="Zahm M."/>
            <person name="Roques C."/>
            <person name="Cabau C."/>
            <person name="Klopp C."/>
            <person name="Donnadieu C."/>
            <person name="Jouanno E."/>
            <person name="Avarre J.-C."/>
            <person name="Campet M."/>
            <person name="Ha T."/>
            <person name="Dugue R."/>
            <person name="Lampietro C."/>
            <person name="Louis A."/>
            <person name="Herpin A."/>
            <person name="Echchiki A."/>
            <person name="Berthelot C."/>
            <person name="Parey E."/>
            <person name="Roest-Crollius H."/>
            <person name="Braasch I."/>
            <person name="Postlethwait J.H."/>
            <person name="Bobe J."/>
            <person name="Montfort J."/>
            <person name="Bouchez O."/>
            <person name="Begum T."/>
            <person name="Schartl M."/>
            <person name="Gustiano R."/>
            <person name="Guiguen Y."/>
        </authorList>
    </citation>
    <scope>NUCLEOTIDE SEQUENCE</scope>
    <source>
        <strain evidence="1">Pdj_M5554</strain>
    </source>
</reference>
<evidence type="ECO:0000313" key="2">
    <source>
        <dbReference type="Proteomes" id="UP000830395"/>
    </source>
</evidence>
<dbReference type="EMBL" id="CM040981">
    <property type="protein sequence ID" value="MCJ8733983.1"/>
    <property type="molecule type" value="Genomic_DNA"/>
</dbReference>
<evidence type="ECO:0000313" key="1">
    <source>
        <dbReference type="EMBL" id="MCJ8733983.1"/>
    </source>
</evidence>
<dbReference type="Proteomes" id="UP000830395">
    <property type="component" value="Chromosome 7"/>
</dbReference>
<gene>
    <name evidence="1" type="ORF">PDJAM_G00230260</name>
</gene>
<keyword evidence="2" id="KW-1185">Reference proteome</keyword>
<comment type="caution">
    <text evidence="1">The sequence shown here is derived from an EMBL/GenBank/DDBJ whole genome shotgun (WGS) entry which is preliminary data.</text>
</comment>
<sequence>MPITVILHWHSSQARGLHFSLFLSGVVGFLLTHTTKKREREDMKSLPALLLLELSAVYHALGLSHEGSGAMYPSSSNEVVQEETYYTPELDYKYPHWCQTLKLHNGQVTCSSPQGGNYRNSLGTRCALSCDRGYKLLGQTSVRCTTSRRWSGTAYCRMVRCRVLPHIQHGTYSCSRSFMVYSRCDYSCFQGYQIEGDRYRVCQEGGSWSGAEPTCADHDPPKLKCPLSRVKVAEPGKLTATVSWERPTATDTADRALQILRNGPESGSEFSEGQYVIRYKVYDQARNMATCKFIVHVEVRRCPVLKAPLHGYLSCSSEGKNYGAVCEYHCDAGYERSGTSTRVCLFNRSWSDEAPECILMQIKTDIRSAGALLDQFYEKRRVLIVSTPSATDQYYKLQNIMLQRAGCGLDLRHVTVIELIGVPPREVGRIKEQFLDPEVIEGLRQALQITRSYFNMVLLDELGVDRERFINPTTSDELYTYIDEYLLAEEERERLQLNKDLCD</sequence>
<proteinExistence type="predicted"/>
<organism evidence="1 2">
    <name type="scientific">Pangasius djambal</name>
    <dbReference type="NCBI Taxonomy" id="1691987"/>
    <lineage>
        <taxon>Eukaryota</taxon>
        <taxon>Metazoa</taxon>
        <taxon>Chordata</taxon>
        <taxon>Craniata</taxon>
        <taxon>Vertebrata</taxon>
        <taxon>Euteleostomi</taxon>
        <taxon>Actinopterygii</taxon>
        <taxon>Neopterygii</taxon>
        <taxon>Teleostei</taxon>
        <taxon>Ostariophysi</taxon>
        <taxon>Siluriformes</taxon>
        <taxon>Pangasiidae</taxon>
        <taxon>Pangasius</taxon>
    </lineage>
</organism>
<protein>
    <submittedName>
        <fullName evidence="1">Uncharacterized protein</fullName>
    </submittedName>
</protein>